<evidence type="ECO:0000313" key="17">
    <source>
        <dbReference type="EMBL" id="REG45938.1"/>
    </source>
</evidence>
<gene>
    <name evidence="17" type="ORF">ATH84_1018105</name>
</gene>
<dbReference type="GO" id="GO:0016020">
    <property type="term" value="C:membrane"/>
    <property type="evidence" value="ECO:0007669"/>
    <property type="project" value="UniProtKB-SubCell"/>
</dbReference>
<evidence type="ECO:0000313" key="18">
    <source>
        <dbReference type="Proteomes" id="UP000256794"/>
    </source>
</evidence>
<comment type="function">
    <text evidence="2">Membrane-anchoring subunit of succinate dehydrogenase (SDH).</text>
</comment>
<dbReference type="AlphaFoldDB" id="A0AAQ0HGY2"/>
<evidence type="ECO:0000256" key="5">
    <source>
        <dbReference type="ARBA" id="ARBA00011558"/>
    </source>
</evidence>
<dbReference type="Proteomes" id="UP000256794">
    <property type="component" value="Unassembled WGS sequence"/>
</dbReference>
<feature type="transmembrane region" description="Helical" evidence="16">
    <location>
        <begin position="37"/>
        <end position="57"/>
    </location>
</feature>
<keyword evidence="8" id="KW-0816">Tricarboxylic acid cycle</keyword>
<feature type="non-terminal residue" evidence="17">
    <location>
        <position position="1"/>
    </location>
</feature>
<feature type="transmembrane region" description="Helical" evidence="16">
    <location>
        <begin position="64"/>
        <end position="86"/>
    </location>
</feature>
<evidence type="ECO:0000256" key="12">
    <source>
        <dbReference type="ARBA" id="ARBA00022982"/>
    </source>
</evidence>
<keyword evidence="9" id="KW-0349">Heme</keyword>
<evidence type="ECO:0000256" key="15">
    <source>
        <dbReference type="ARBA" id="ARBA00023136"/>
    </source>
</evidence>
<name>A0AAQ0HGY2_PARVE</name>
<dbReference type="RefSeq" id="WP_243700198.1">
    <property type="nucleotide sequence ID" value="NZ_QUMX01000018.1"/>
</dbReference>
<organism evidence="17 18">
    <name type="scientific">Paracoccus versutus</name>
    <name type="common">Thiobacillus versutus</name>
    <dbReference type="NCBI Taxonomy" id="34007"/>
    <lineage>
        <taxon>Bacteria</taxon>
        <taxon>Pseudomonadati</taxon>
        <taxon>Pseudomonadota</taxon>
        <taxon>Alphaproteobacteria</taxon>
        <taxon>Rhodobacterales</taxon>
        <taxon>Paracoccaceae</taxon>
        <taxon>Paracoccus</taxon>
    </lineage>
</organism>
<dbReference type="InterPro" id="IPR014312">
    <property type="entry name" value="Succ_DH_anchor"/>
</dbReference>
<evidence type="ECO:0000256" key="3">
    <source>
        <dbReference type="ARBA" id="ARBA00004141"/>
    </source>
</evidence>
<keyword evidence="13 16" id="KW-1133">Transmembrane helix</keyword>
<feature type="transmembrane region" description="Helical" evidence="16">
    <location>
        <begin position="106"/>
        <end position="132"/>
    </location>
</feature>
<keyword evidence="14" id="KW-0408">Iron</keyword>
<dbReference type="InterPro" id="IPR000701">
    <property type="entry name" value="SuccDH_FuR_B_TM-su"/>
</dbReference>
<dbReference type="GO" id="GO:0046872">
    <property type="term" value="F:metal ion binding"/>
    <property type="evidence" value="ECO:0007669"/>
    <property type="project" value="UniProtKB-KW"/>
</dbReference>
<keyword evidence="7" id="KW-0813">Transport</keyword>
<dbReference type="EMBL" id="QUMX01000018">
    <property type="protein sequence ID" value="REG45938.1"/>
    <property type="molecule type" value="Genomic_DNA"/>
</dbReference>
<proteinExistence type="predicted"/>
<evidence type="ECO:0000256" key="9">
    <source>
        <dbReference type="ARBA" id="ARBA00022617"/>
    </source>
</evidence>
<dbReference type="Gene3D" id="1.20.1300.10">
    <property type="entry name" value="Fumarate reductase/succinate dehydrogenase, transmembrane subunit"/>
    <property type="match status" value="1"/>
</dbReference>
<protein>
    <recommendedName>
        <fullName evidence="6">Succinate dehydrogenase hydrophobic membrane anchor subunit</fullName>
    </recommendedName>
</protein>
<evidence type="ECO:0000256" key="6">
    <source>
        <dbReference type="ARBA" id="ARBA00019425"/>
    </source>
</evidence>
<keyword evidence="15 16" id="KW-0472">Membrane</keyword>
<dbReference type="GO" id="GO:0020037">
    <property type="term" value="F:heme binding"/>
    <property type="evidence" value="ECO:0007669"/>
    <property type="project" value="InterPro"/>
</dbReference>
<comment type="pathway">
    <text evidence="4">Carbohydrate metabolism; tricarboxylic acid cycle.</text>
</comment>
<keyword evidence="12" id="KW-0249">Electron transport</keyword>
<dbReference type="GO" id="GO:0006099">
    <property type="term" value="P:tricarboxylic acid cycle"/>
    <property type="evidence" value="ECO:0007669"/>
    <property type="project" value="UniProtKB-KW"/>
</dbReference>
<dbReference type="CDD" id="cd03495">
    <property type="entry name" value="SQR_TypeC_SdhD_like"/>
    <property type="match status" value="1"/>
</dbReference>
<reference evidence="17 18" key="1">
    <citation type="submission" date="2018-08" db="EMBL/GenBank/DDBJ databases">
        <title>Genomic Encyclopedia of Archaeal and Bacterial Type Strains, Phase II (KMG-II): from individual species to whole genera.</title>
        <authorList>
            <person name="Goeker M."/>
        </authorList>
    </citation>
    <scope>NUCLEOTIDE SEQUENCE [LARGE SCALE GENOMIC DNA]</scope>
    <source>
        <strain evidence="17 18">DSM 582</strain>
    </source>
</reference>
<keyword evidence="18" id="KW-1185">Reference proteome</keyword>
<evidence type="ECO:0000256" key="10">
    <source>
        <dbReference type="ARBA" id="ARBA00022692"/>
    </source>
</evidence>
<evidence type="ECO:0000256" key="13">
    <source>
        <dbReference type="ARBA" id="ARBA00022989"/>
    </source>
</evidence>
<comment type="subcellular location">
    <subcellularLocation>
        <location evidence="3">Membrane</location>
        <topology evidence="3">Multi-pass membrane protein</topology>
    </subcellularLocation>
</comment>
<evidence type="ECO:0000256" key="1">
    <source>
        <dbReference type="ARBA" id="ARBA00001971"/>
    </source>
</evidence>
<dbReference type="SUPFAM" id="SSF81343">
    <property type="entry name" value="Fumarate reductase respiratory complex transmembrane subunits"/>
    <property type="match status" value="1"/>
</dbReference>
<evidence type="ECO:0000256" key="16">
    <source>
        <dbReference type="SAM" id="Phobius"/>
    </source>
</evidence>
<evidence type="ECO:0000256" key="4">
    <source>
        <dbReference type="ARBA" id="ARBA00005163"/>
    </source>
</evidence>
<dbReference type="Pfam" id="PF01127">
    <property type="entry name" value="Sdh_cyt"/>
    <property type="match status" value="1"/>
</dbReference>
<comment type="cofactor">
    <cofactor evidence="1">
        <name>heme</name>
        <dbReference type="ChEBI" id="CHEBI:30413"/>
    </cofactor>
</comment>
<dbReference type="NCBIfam" id="TIGR02968">
    <property type="entry name" value="succ_dehyd_anc"/>
    <property type="match status" value="1"/>
</dbReference>
<evidence type="ECO:0000256" key="8">
    <source>
        <dbReference type="ARBA" id="ARBA00022532"/>
    </source>
</evidence>
<sequence>VVDMGAGMTIRHIPPFARARGLGAAGHGTGHWWAQRVSAAGLVPLVLWSAPALAGGAAADHAKLVAWLAAPLNSGLMILLLMAGFHHAALGLQVLAEDYIHSGARFVAATAIQLACFAGVVFGIASVLRIALMP</sequence>
<evidence type="ECO:0000256" key="2">
    <source>
        <dbReference type="ARBA" id="ARBA00004050"/>
    </source>
</evidence>
<accession>A0AAQ0HGY2</accession>
<evidence type="ECO:0000256" key="14">
    <source>
        <dbReference type="ARBA" id="ARBA00023004"/>
    </source>
</evidence>
<comment type="caution">
    <text evidence="17">The sequence shown here is derived from an EMBL/GenBank/DDBJ whole genome shotgun (WGS) entry which is preliminary data.</text>
</comment>
<comment type="subunit">
    <text evidence="5">Part of an enzyme complex containing four subunits: a flavoprotein, an iron-sulfur protein, plus two membrane-anchoring proteins, SdhC and SdhD.</text>
</comment>
<dbReference type="InterPro" id="IPR034804">
    <property type="entry name" value="SQR/QFR_C/D"/>
</dbReference>
<keyword evidence="10 16" id="KW-0812">Transmembrane</keyword>
<evidence type="ECO:0000256" key="11">
    <source>
        <dbReference type="ARBA" id="ARBA00022723"/>
    </source>
</evidence>
<keyword evidence="11" id="KW-0479">Metal-binding</keyword>
<evidence type="ECO:0000256" key="7">
    <source>
        <dbReference type="ARBA" id="ARBA00022448"/>
    </source>
</evidence>